<gene>
    <name evidence="3" type="ORF">BP5796_03586</name>
</gene>
<protein>
    <recommendedName>
        <fullName evidence="2">Heterokaryon incompatibility domain-containing protein</fullName>
    </recommendedName>
</protein>
<organism evidence="3 4">
    <name type="scientific">Coleophoma crateriformis</name>
    <dbReference type="NCBI Taxonomy" id="565419"/>
    <lineage>
        <taxon>Eukaryota</taxon>
        <taxon>Fungi</taxon>
        <taxon>Dikarya</taxon>
        <taxon>Ascomycota</taxon>
        <taxon>Pezizomycotina</taxon>
        <taxon>Leotiomycetes</taxon>
        <taxon>Helotiales</taxon>
        <taxon>Dermateaceae</taxon>
        <taxon>Coleophoma</taxon>
    </lineage>
</organism>
<dbReference type="OrthoDB" id="3460844at2759"/>
<dbReference type="EMBL" id="PDLN01000004">
    <property type="protein sequence ID" value="RDW87892.1"/>
    <property type="molecule type" value="Genomic_DNA"/>
</dbReference>
<feature type="region of interest" description="Disordered" evidence="1">
    <location>
        <begin position="98"/>
        <end position="122"/>
    </location>
</feature>
<proteinExistence type="predicted"/>
<feature type="domain" description="Heterokaryon incompatibility" evidence="2">
    <location>
        <begin position="255"/>
        <end position="429"/>
    </location>
</feature>
<keyword evidence="4" id="KW-1185">Reference proteome</keyword>
<accession>A0A3D8SNN5</accession>
<dbReference type="PANTHER" id="PTHR24148">
    <property type="entry name" value="ANKYRIN REPEAT DOMAIN-CONTAINING PROTEIN 39 HOMOLOG-RELATED"/>
    <property type="match status" value="1"/>
</dbReference>
<dbReference type="PANTHER" id="PTHR24148:SF64">
    <property type="entry name" value="HETEROKARYON INCOMPATIBILITY DOMAIN-CONTAINING PROTEIN"/>
    <property type="match status" value="1"/>
</dbReference>
<evidence type="ECO:0000313" key="3">
    <source>
        <dbReference type="EMBL" id="RDW87892.1"/>
    </source>
</evidence>
<evidence type="ECO:0000256" key="1">
    <source>
        <dbReference type="SAM" id="MobiDB-lite"/>
    </source>
</evidence>
<dbReference type="Pfam" id="PF06985">
    <property type="entry name" value="HET"/>
    <property type="match status" value="1"/>
</dbReference>
<sequence length="763" mass="87383">MALVQSYIRDRETCDGPLADENLTRNVPWAIPSYGYWDNVGNWLCMLEAWEDDSKRRNFVSLLTTPQRDSFRLLREWWNNNRQDQGLVYREWILTPDPGTSTTPPPNPPHLPWVEAPSRPKPSMSGSQYNDVLFMLWWTEFAGYDSDHYNASTSVRKTNLTVLLQLRRKAAAIAAIHRVADISYKRLSQPWRIKRDPAVENVTESASSVEDIPACIDPCPWIEPGQGRDNWPFYLWDRQRNCTVSIAEFEERAAYIVISHTWGRWKLREKCAFVRGVPWLVPKNSLFSVENLPDILCRVPGSTRYIWFDLVCIPQRNSVRQQLEIAKQAKIFAAAKESAIWFNTITSWSGLQATLDWLGLEYLKVNNAGGYQVASILKNAAKAASASTALVAPCAKDGGEYQIKFRSRKMFQRKLEPVGWFTSLWTLQEACIRPDMWLCDKNWNVLRADEKLPISLDYIIALFNTSFALWNKGKTQLHCPDGPYEVAAILTHTGLHKLLDMSPVDAIIFGNQRYCEDRRAEAIMSVLDCTTWYTERIEPTANQELTPSGPTDILLEDKYPLDFVKEVRQKLGALFFTANTVTRFSKKMYQIDSQNRISDTSVRATMMPFTSFARSQRLSAVDSVAIVDDHPAVRTWEVREDGSVKIHLAGVLASWPGTEPTKIKAMIKATPAGFSERQSIIREYDLADWLRSFRPNAEKHAICLLRNSGTICYGILLERIYLESGKTTFLNVGNFWFDYKPTLGDDNSVYPFPDSREVDWEII</sequence>
<dbReference type="InterPro" id="IPR052895">
    <property type="entry name" value="HetReg/Transcr_Mod"/>
</dbReference>
<dbReference type="InterPro" id="IPR010730">
    <property type="entry name" value="HET"/>
</dbReference>
<comment type="caution">
    <text evidence="3">The sequence shown here is derived from an EMBL/GenBank/DDBJ whole genome shotgun (WGS) entry which is preliminary data.</text>
</comment>
<reference evidence="3 4" key="1">
    <citation type="journal article" date="2018" name="IMA Fungus">
        <title>IMA Genome-F 9: Draft genome sequence of Annulohypoxylon stygium, Aspergillus mulundensis, Berkeleyomyces basicola (syn. Thielaviopsis basicola), Ceratocystis smalleyi, two Cercospora beticola strains, Coleophoma cylindrospora, Fusarium fracticaudum, Phialophora cf. hyalina, and Morchella septimelata.</title>
        <authorList>
            <person name="Wingfield B.D."/>
            <person name="Bills G.F."/>
            <person name="Dong Y."/>
            <person name="Huang W."/>
            <person name="Nel W.J."/>
            <person name="Swalarsk-Parry B.S."/>
            <person name="Vaghefi N."/>
            <person name="Wilken P.M."/>
            <person name="An Z."/>
            <person name="de Beer Z.W."/>
            <person name="De Vos L."/>
            <person name="Chen L."/>
            <person name="Duong T.A."/>
            <person name="Gao Y."/>
            <person name="Hammerbacher A."/>
            <person name="Kikkert J.R."/>
            <person name="Li Y."/>
            <person name="Li H."/>
            <person name="Li K."/>
            <person name="Li Q."/>
            <person name="Liu X."/>
            <person name="Ma X."/>
            <person name="Naidoo K."/>
            <person name="Pethybridge S.J."/>
            <person name="Sun J."/>
            <person name="Steenkamp E.T."/>
            <person name="van der Nest M.A."/>
            <person name="van Wyk S."/>
            <person name="Wingfield M.J."/>
            <person name="Xiong C."/>
            <person name="Yue Q."/>
            <person name="Zhang X."/>
        </authorList>
    </citation>
    <scope>NUCLEOTIDE SEQUENCE [LARGE SCALE GENOMIC DNA]</scope>
    <source>
        <strain evidence="3 4">BP5796</strain>
    </source>
</reference>
<evidence type="ECO:0000313" key="4">
    <source>
        <dbReference type="Proteomes" id="UP000256328"/>
    </source>
</evidence>
<dbReference type="AlphaFoldDB" id="A0A3D8SNN5"/>
<name>A0A3D8SNN5_9HELO</name>
<evidence type="ECO:0000259" key="2">
    <source>
        <dbReference type="Pfam" id="PF06985"/>
    </source>
</evidence>
<dbReference type="Proteomes" id="UP000256328">
    <property type="component" value="Unassembled WGS sequence"/>
</dbReference>